<feature type="region of interest" description="Disordered" evidence="2">
    <location>
        <begin position="244"/>
        <end position="466"/>
    </location>
</feature>
<dbReference type="InterPro" id="IPR027417">
    <property type="entry name" value="P-loop_NTPase"/>
</dbReference>
<dbReference type="Proteomes" id="UP001447188">
    <property type="component" value="Unassembled WGS sequence"/>
</dbReference>
<feature type="domain" description="AIG1-type G" evidence="3">
    <location>
        <begin position="21"/>
        <end position="155"/>
    </location>
</feature>
<reference evidence="4 5" key="1">
    <citation type="submission" date="2024-02" db="EMBL/GenBank/DDBJ databases">
        <title>Discinaceae phylogenomics.</title>
        <authorList>
            <person name="Dirks A.C."/>
            <person name="James T.Y."/>
        </authorList>
    </citation>
    <scope>NUCLEOTIDE SEQUENCE [LARGE SCALE GENOMIC DNA]</scope>
    <source>
        <strain evidence="4 5">ACD0624</strain>
    </source>
</reference>
<gene>
    <name evidence="4" type="ORF">Q9L58_008543</name>
</gene>
<feature type="region of interest" description="Disordered" evidence="2">
    <location>
        <begin position="524"/>
        <end position="547"/>
    </location>
</feature>
<feature type="compositionally biased region" description="Basic and acidic residues" evidence="2">
    <location>
        <begin position="315"/>
        <end position="434"/>
    </location>
</feature>
<evidence type="ECO:0000259" key="3">
    <source>
        <dbReference type="Pfam" id="PF04548"/>
    </source>
</evidence>
<protein>
    <recommendedName>
        <fullName evidence="3">AIG1-type G domain-containing protein</fullName>
    </recommendedName>
</protein>
<dbReference type="SUPFAM" id="SSF52540">
    <property type="entry name" value="P-loop containing nucleoside triphosphate hydrolases"/>
    <property type="match status" value="1"/>
</dbReference>
<evidence type="ECO:0000313" key="4">
    <source>
        <dbReference type="EMBL" id="KAL0632566.1"/>
    </source>
</evidence>
<organism evidence="4 5">
    <name type="scientific">Discina gigas</name>
    <dbReference type="NCBI Taxonomy" id="1032678"/>
    <lineage>
        <taxon>Eukaryota</taxon>
        <taxon>Fungi</taxon>
        <taxon>Dikarya</taxon>
        <taxon>Ascomycota</taxon>
        <taxon>Pezizomycotina</taxon>
        <taxon>Pezizomycetes</taxon>
        <taxon>Pezizales</taxon>
        <taxon>Discinaceae</taxon>
        <taxon>Discina</taxon>
    </lineage>
</organism>
<feature type="compositionally biased region" description="Basic and acidic residues" evidence="2">
    <location>
        <begin position="244"/>
        <end position="308"/>
    </location>
</feature>
<sequence>MASEANGGGSRISASGPIVAFILAGKTGSGKSSFIKLVGGKEFGTGEDPVVSGALDSCTTKPTLYIATLASREILLLDTPGFDDSAVGNLEILNEIVASLYMFALQPREINTQGVIFLHDIGETRFAGSQRKTLELLKAMVGEKAMKNVVIGTTMWSSENTPKYNNEVKREREFMTKHWRGIFKTTRIPYEDQNVALEIISDMLARPPCLLLAQEEMLKPPHTCEETTVGKIAIPEGRRELERQRQEFEEEMKRSKEEAAARDEEHRRTQEELVRAMAEDRAKNDEEAKKRDEEWAAREAENQRRHQEVMQNVENENRRTLQEQESRRNEEVRIQKEQQENMWKERNEQEKEEARKRDEEWAAREAENQRRHQEGMKNMEDKSRQELQEQEDRRNREAILQKEESEKMWNKMREQDEQSAKKRDGEWAAREADNKRRHQEAMQNLGEENRRVLQQQENQRINDAKLQREETAKMWKELKEQQVQSLKFQQEQNDKRYKEDCQRRDEDAKRIAEETRLMNDRLMKELETARQPPPPPPQSKGRRCVIC</sequence>
<name>A0ABR3G9S3_9PEZI</name>
<comment type="caution">
    <text evidence="4">The sequence shown here is derived from an EMBL/GenBank/DDBJ whole genome shotgun (WGS) entry which is preliminary data.</text>
</comment>
<dbReference type="Gene3D" id="3.40.50.300">
    <property type="entry name" value="P-loop containing nucleotide triphosphate hydrolases"/>
    <property type="match status" value="1"/>
</dbReference>
<evidence type="ECO:0000313" key="5">
    <source>
        <dbReference type="Proteomes" id="UP001447188"/>
    </source>
</evidence>
<keyword evidence="1" id="KW-0547">Nucleotide-binding</keyword>
<feature type="compositionally biased region" description="Basic and acidic residues" evidence="2">
    <location>
        <begin position="492"/>
        <end position="510"/>
    </location>
</feature>
<dbReference type="EMBL" id="JBBBZM010000162">
    <property type="protein sequence ID" value="KAL0632566.1"/>
    <property type="molecule type" value="Genomic_DNA"/>
</dbReference>
<proteinExistence type="predicted"/>
<feature type="region of interest" description="Disordered" evidence="2">
    <location>
        <begin position="484"/>
        <end position="510"/>
    </location>
</feature>
<evidence type="ECO:0000256" key="1">
    <source>
        <dbReference type="ARBA" id="ARBA00022741"/>
    </source>
</evidence>
<dbReference type="Pfam" id="PF04548">
    <property type="entry name" value="AIG1"/>
    <property type="match status" value="1"/>
</dbReference>
<dbReference type="InterPro" id="IPR006703">
    <property type="entry name" value="G_AIG1"/>
</dbReference>
<evidence type="ECO:0000256" key="2">
    <source>
        <dbReference type="SAM" id="MobiDB-lite"/>
    </source>
</evidence>
<keyword evidence="5" id="KW-1185">Reference proteome</keyword>
<accession>A0ABR3G9S3</accession>